<comment type="similarity">
    <text evidence="1 2">Belongs to the small heat shock protein (HSP20) family.</text>
</comment>
<dbReference type="EMBL" id="JACHIP010000002">
    <property type="protein sequence ID" value="MBB5057035.1"/>
    <property type="molecule type" value="Genomic_DNA"/>
</dbReference>
<dbReference type="PROSITE" id="PS01031">
    <property type="entry name" value="SHSP"/>
    <property type="match status" value="1"/>
</dbReference>
<reference evidence="5 6" key="1">
    <citation type="submission" date="2020-08" db="EMBL/GenBank/DDBJ databases">
        <title>Genomic Encyclopedia of Type Strains, Phase IV (KMG-V): Genome sequencing to study the core and pangenomes of soil and plant-associated prokaryotes.</title>
        <authorList>
            <person name="Whitman W."/>
        </authorList>
    </citation>
    <scope>NUCLEOTIDE SEQUENCE [LARGE SCALE GENOMIC DNA]</scope>
    <source>
        <strain evidence="5 6">M8UP14</strain>
    </source>
</reference>
<evidence type="ECO:0000313" key="5">
    <source>
        <dbReference type="EMBL" id="MBB5057035.1"/>
    </source>
</evidence>
<dbReference type="Proteomes" id="UP000540989">
    <property type="component" value="Unassembled WGS sequence"/>
</dbReference>
<accession>A0A7W8E4D6</accession>
<feature type="region of interest" description="Disordered" evidence="3">
    <location>
        <begin position="157"/>
        <end position="177"/>
    </location>
</feature>
<feature type="compositionally biased region" description="Polar residues" evidence="3">
    <location>
        <begin position="168"/>
        <end position="177"/>
    </location>
</feature>
<evidence type="ECO:0000256" key="2">
    <source>
        <dbReference type="RuleBase" id="RU003616"/>
    </source>
</evidence>
<dbReference type="SUPFAM" id="SSF49764">
    <property type="entry name" value="HSP20-like chaperones"/>
    <property type="match status" value="1"/>
</dbReference>
<dbReference type="RefSeq" id="WP_184215483.1">
    <property type="nucleotide sequence ID" value="NZ_JACHIP010000002.1"/>
</dbReference>
<dbReference type="InterPro" id="IPR031107">
    <property type="entry name" value="Small_HSP"/>
</dbReference>
<protein>
    <submittedName>
        <fullName evidence="5">HSP20 family protein</fullName>
    </submittedName>
</protein>
<dbReference type="CDD" id="cd06464">
    <property type="entry name" value="ACD_sHsps-like"/>
    <property type="match status" value="1"/>
</dbReference>
<dbReference type="PANTHER" id="PTHR11527">
    <property type="entry name" value="HEAT-SHOCK PROTEIN 20 FAMILY MEMBER"/>
    <property type="match status" value="1"/>
</dbReference>
<gene>
    <name evidence="5" type="ORF">HDF16_001720</name>
</gene>
<proteinExistence type="inferred from homology"/>
<evidence type="ECO:0000313" key="6">
    <source>
        <dbReference type="Proteomes" id="UP000540989"/>
    </source>
</evidence>
<feature type="domain" description="SHSP" evidence="4">
    <location>
        <begin position="45"/>
        <end position="157"/>
    </location>
</feature>
<name>A0A7W8E4D6_9BACT</name>
<keyword evidence="6" id="KW-1185">Reference proteome</keyword>
<comment type="caution">
    <text evidence="5">The sequence shown here is derived from an EMBL/GenBank/DDBJ whole genome shotgun (WGS) entry which is preliminary data.</text>
</comment>
<dbReference type="InterPro" id="IPR002068">
    <property type="entry name" value="A-crystallin/Hsp20_dom"/>
</dbReference>
<organism evidence="5 6">
    <name type="scientific">Granulicella aggregans</name>
    <dbReference type="NCBI Taxonomy" id="474949"/>
    <lineage>
        <taxon>Bacteria</taxon>
        <taxon>Pseudomonadati</taxon>
        <taxon>Acidobacteriota</taxon>
        <taxon>Terriglobia</taxon>
        <taxon>Terriglobales</taxon>
        <taxon>Acidobacteriaceae</taxon>
        <taxon>Granulicella</taxon>
    </lineage>
</organism>
<dbReference type="InterPro" id="IPR008978">
    <property type="entry name" value="HSP20-like_chaperone"/>
</dbReference>
<sequence length="177" mass="19567">MTTMTRFVPLRSTFNEMAALQDRLNSIFSEFARPAVAENQAEGAPAMGSFVPAVDIYEDAQALVLHLEVPGVKQSDLDIRLESQTLTIKGERKLENTSKQENFHRIERRFGSFVRTFTLPRSVDTENITAAYDAGVLTITLAKKAEAQPRQVKIELSAPGREAGRENGSATTQGRIV</sequence>
<evidence type="ECO:0000259" key="4">
    <source>
        <dbReference type="PROSITE" id="PS01031"/>
    </source>
</evidence>
<dbReference type="Pfam" id="PF00011">
    <property type="entry name" value="HSP20"/>
    <property type="match status" value="1"/>
</dbReference>
<dbReference type="AlphaFoldDB" id="A0A7W8E4D6"/>
<dbReference type="Gene3D" id="2.60.40.790">
    <property type="match status" value="1"/>
</dbReference>
<evidence type="ECO:0000256" key="3">
    <source>
        <dbReference type="SAM" id="MobiDB-lite"/>
    </source>
</evidence>
<evidence type="ECO:0000256" key="1">
    <source>
        <dbReference type="PROSITE-ProRule" id="PRU00285"/>
    </source>
</evidence>